<gene>
    <name evidence="1" type="ORF">VKT23_008878</name>
</gene>
<comment type="caution">
    <text evidence="1">The sequence shown here is derived from an EMBL/GenBank/DDBJ whole genome shotgun (WGS) entry which is preliminary data.</text>
</comment>
<reference evidence="1 2" key="1">
    <citation type="submission" date="2024-01" db="EMBL/GenBank/DDBJ databases">
        <title>A draft genome for the cacao thread blight pathogen Marasmiellus scandens.</title>
        <authorList>
            <person name="Baruah I.K."/>
            <person name="Leung J."/>
            <person name="Bukari Y."/>
            <person name="Amoako-Attah I."/>
            <person name="Meinhardt L.W."/>
            <person name="Bailey B.A."/>
            <person name="Cohen S.P."/>
        </authorList>
    </citation>
    <scope>NUCLEOTIDE SEQUENCE [LARGE SCALE GENOMIC DNA]</scope>
    <source>
        <strain evidence="1 2">GH-19</strain>
    </source>
</reference>
<protein>
    <submittedName>
        <fullName evidence="1">Uncharacterized protein</fullName>
    </submittedName>
</protein>
<evidence type="ECO:0000313" key="1">
    <source>
        <dbReference type="EMBL" id="KAK7460950.1"/>
    </source>
</evidence>
<accession>A0ABR1JI67</accession>
<name>A0ABR1JI67_9AGAR</name>
<keyword evidence="2" id="KW-1185">Reference proteome</keyword>
<dbReference type="Proteomes" id="UP001498398">
    <property type="component" value="Unassembled WGS sequence"/>
</dbReference>
<organism evidence="1 2">
    <name type="scientific">Marasmiellus scandens</name>
    <dbReference type="NCBI Taxonomy" id="2682957"/>
    <lineage>
        <taxon>Eukaryota</taxon>
        <taxon>Fungi</taxon>
        <taxon>Dikarya</taxon>
        <taxon>Basidiomycota</taxon>
        <taxon>Agaricomycotina</taxon>
        <taxon>Agaricomycetes</taxon>
        <taxon>Agaricomycetidae</taxon>
        <taxon>Agaricales</taxon>
        <taxon>Marasmiineae</taxon>
        <taxon>Omphalotaceae</taxon>
        <taxon>Marasmiellus</taxon>
    </lineage>
</organism>
<proteinExistence type="predicted"/>
<dbReference type="EMBL" id="JBANRG010000014">
    <property type="protein sequence ID" value="KAK7460950.1"/>
    <property type="molecule type" value="Genomic_DNA"/>
</dbReference>
<evidence type="ECO:0000313" key="2">
    <source>
        <dbReference type="Proteomes" id="UP001498398"/>
    </source>
</evidence>
<sequence length="182" mass="20641">MRLFPKLRRLGLVFHIRLASRLSILSMGLSHLMSSSPQSLQSVTLDLFICLHSVWPAPFADIRALPEWTALDDFLSSSGSLANFIEFNVRLSVDVDISFLRITHAGGDSTKFIQMNLSQEVAEGAIREEFVRVFESCLPVTNRSGKLHIEFRTILMDSFLERFSLWNEGRPKTNSLAYAFET</sequence>